<keyword evidence="2" id="KW-0378">Hydrolase</keyword>
<dbReference type="GO" id="GO:0003676">
    <property type="term" value="F:nucleic acid binding"/>
    <property type="evidence" value="ECO:0007669"/>
    <property type="project" value="InterPro"/>
</dbReference>
<feature type="domain" description="HIRAN" evidence="4">
    <location>
        <begin position="73"/>
        <end position="119"/>
    </location>
</feature>
<gene>
    <name evidence="5" type="ORF">UFOPK3614_00431</name>
</gene>
<dbReference type="Pfam" id="PF08797">
    <property type="entry name" value="HIRAN"/>
    <property type="match status" value="1"/>
</dbReference>
<dbReference type="GO" id="GO:0016818">
    <property type="term" value="F:hydrolase activity, acting on acid anhydrides, in phosphorus-containing anhydrides"/>
    <property type="evidence" value="ECO:0007669"/>
    <property type="project" value="InterPro"/>
</dbReference>
<protein>
    <submittedName>
        <fullName evidence="5">Unannotated protein</fullName>
    </submittedName>
</protein>
<keyword evidence="1" id="KW-0479">Metal-binding</keyword>
<evidence type="ECO:0000259" key="4">
    <source>
        <dbReference type="Pfam" id="PF08797"/>
    </source>
</evidence>
<accession>A0A6J7H313</accession>
<dbReference type="AlphaFoldDB" id="A0A6J7H313"/>
<reference evidence="5" key="1">
    <citation type="submission" date="2020-05" db="EMBL/GenBank/DDBJ databases">
        <authorList>
            <person name="Chiriac C."/>
            <person name="Salcher M."/>
            <person name="Ghai R."/>
            <person name="Kavagutti S V."/>
        </authorList>
    </citation>
    <scope>NUCLEOTIDE SEQUENCE</scope>
</reference>
<feature type="region of interest" description="Disordered" evidence="3">
    <location>
        <begin position="12"/>
        <end position="39"/>
    </location>
</feature>
<dbReference type="InterPro" id="IPR014905">
    <property type="entry name" value="HIRAN"/>
</dbReference>
<feature type="compositionally biased region" description="Low complexity" evidence="3">
    <location>
        <begin position="21"/>
        <end position="35"/>
    </location>
</feature>
<evidence type="ECO:0000256" key="2">
    <source>
        <dbReference type="ARBA" id="ARBA00022801"/>
    </source>
</evidence>
<sequence>MNLFRNFFKKAQPVAPPTQNAPITSTPTPAQQSTPQEKEEDYTFDVVGESFQRDHLVQLIKIHKSTQAGELYTTATLELEPDNAFDPTAVKVIVENMQVGYIPKSMSAEMTDYIKAKGANTLDVPARIGWDTDSPQPLVGVRLKMEDFD</sequence>
<organism evidence="5">
    <name type="scientific">freshwater metagenome</name>
    <dbReference type="NCBI Taxonomy" id="449393"/>
    <lineage>
        <taxon>unclassified sequences</taxon>
        <taxon>metagenomes</taxon>
        <taxon>ecological metagenomes</taxon>
    </lineage>
</organism>
<evidence type="ECO:0000313" key="5">
    <source>
        <dbReference type="EMBL" id="CAB4913346.1"/>
    </source>
</evidence>
<proteinExistence type="predicted"/>
<evidence type="ECO:0000256" key="3">
    <source>
        <dbReference type="SAM" id="MobiDB-lite"/>
    </source>
</evidence>
<dbReference type="GO" id="GO:0008270">
    <property type="term" value="F:zinc ion binding"/>
    <property type="evidence" value="ECO:0007669"/>
    <property type="project" value="InterPro"/>
</dbReference>
<evidence type="ECO:0000256" key="1">
    <source>
        <dbReference type="ARBA" id="ARBA00022723"/>
    </source>
</evidence>
<dbReference type="Gene3D" id="3.30.70.2330">
    <property type="match status" value="1"/>
</dbReference>
<name>A0A6J7H313_9ZZZZ</name>
<dbReference type="EMBL" id="CAFBMS010000015">
    <property type="protein sequence ID" value="CAB4913346.1"/>
    <property type="molecule type" value="Genomic_DNA"/>
</dbReference>